<evidence type="ECO:0000313" key="8">
    <source>
        <dbReference type="Proteomes" id="UP000287969"/>
    </source>
</evidence>
<dbReference type="GO" id="GO:0003677">
    <property type="term" value="F:DNA binding"/>
    <property type="evidence" value="ECO:0007669"/>
    <property type="project" value="UniProtKB-KW"/>
</dbReference>
<sequence length="480" mass="55698">MSLDKSVNTPLYVQLCEEIKENIIKENLKEEEKLPSIRSLARELNINNITVINAYKLLEKEGYVYSKGGSGTYVRSIGKNLEYKYYSEKEIDLMSSGILTLSKNSINFANISPNPELFPVKEFKEAIIEVLDREKGNAFVYPEINGYEPLRESISSFLKENYKIDVEKNQIQITSGGQQGIDIVTKTLIYPGDYVFVENPTYQSAIDNFKWRGANILDIPINENGIDIDTLKKRAKEYRPKLLYVMPNYQSPTTYSYSEKIKEELVKCAYEYNFYILEDDFLSDLTYQGEKRIPLKAIDKHDQIIYIKTFSKIFMPGIRMGFLTIPKRLSKGIIRAKHITDISSSGFIQKSFDLYLRKGLWKNHMENIMKIYKKKYKLMLKEITNLKKYGVSFFDPKGGLSFWLKLPAGVNSIDMYNECAKNNVIIVPGDIFFIDKNIDTNYIRLSFGDVDDEYIIKGMRTIENFLIQQIKEKNQYIPLV</sequence>
<protein>
    <submittedName>
        <fullName evidence="7">PLP-dependent aminotransferase family protein</fullName>
    </submittedName>
</protein>
<name>A0A410QGY4_9FIRM</name>
<dbReference type="GO" id="GO:0030170">
    <property type="term" value="F:pyridoxal phosphate binding"/>
    <property type="evidence" value="ECO:0007669"/>
    <property type="project" value="InterPro"/>
</dbReference>
<dbReference type="InterPro" id="IPR015422">
    <property type="entry name" value="PyrdxlP-dep_Trfase_small"/>
</dbReference>
<evidence type="ECO:0000313" key="7">
    <source>
        <dbReference type="EMBL" id="QAT63333.1"/>
    </source>
</evidence>
<dbReference type="InterPro" id="IPR004839">
    <property type="entry name" value="Aminotransferase_I/II_large"/>
</dbReference>
<dbReference type="PROSITE" id="PS50949">
    <property type="entry name" value="HTH_GNTR"/>
    <property type="match status" value="1"/>
</dbReference>
<evidence type="ECO:0000256" key="3">
    <source>
        <dbReference type="ARBA" id="ARBA00023015"/>
    </source>
</evidence>
<keyword evidence="7" id="KW-0032">Aminotransferase</keyword>
<evidence type="ECO:0000259" key="6">
    <source>
        <dbReference type="PROSITE" id="PS50949"/>
    </source>
</evidence>
<dbReference type="Gene3D" id="3.40.640.10">
    <property type="entry name" value="Type I PLP-dependent aspartate aminotransferase-like (Major domain)"/>
    <property type="match status" value="1"/>
</dbReference>
<gene>
    <name evidence="7" type="ORF">EQM13_00085</name>
</gene>
<keyword evidence="5" id="KW-0804">Transcription</keyword>
<dbReference type="SUPFAM" id="SSF46785">
    <property type="entry name" value="Winged helix' DNA-binding domain"/>
    <property type="match status" value="1"/>
</dbReference>
<dbReference type="EMBL" id="CP035282">
    <property type="protein sequence ID" value="QAT63333.1"/>
    <property type="molecule type" value="Genomic_DNA"/>
</dbReference>
<dbReference type="CDD" id="cd00609">
    <property type="entry name" value="AAT_like"/>
    <property type="match status" value="1"/>
</dbReference>
<dbReference type="GO" id="GO:0003700">
    <property type="term" value="F:DNA-binding transcription factor activity"/>
    <property type="evidence" value="ECO:0007669"/>
    <property type="project" value="InterPro"/>
</dbReference>
<dbReference type="InterPro" id="IPR051446">
    <property type="entry name" value="HTH_trans_reg/aminotransferase"/>
</dbReference>
<dbReference type="SUPFAM" id="SSF53383">
    <property type="entry name" value="PLP-dependent transferases"/>
    <property type="match status" value="1"/>
</dbReference>
<evidence type="ECO:0000256" key="5">
    <source>
        <dbReference type="ARBA" id="ARBA00023163"/>
    </source>
</evidence>
<dbReference type="KEGG" id="spoa:EQM13_00085"/>
<dbReference type="InterPro" id="IPR015421">
    <property type="entry name" value="PyrdxlP-dep_Trfase_major"/>
</dbReference>
<dbReference type="InterPro" id="IPR036390">
    <property type="entry name" value="WH_DNA-bd_sf"/>
</dbReference>
<dbReference type="Proteomes" id="UP000287969">
    <property type="component" value="Chromosome"/>
</dbReference>
<dbReference type="CDD" id="cd07377">
    <property type="entry name" value="WHTH_GntR"/>
    <property type="match status" value="1"/>
</dbReference>
<dbReference type="PANTHER" id="PTHR46577:SF1">
    <property type="entry name" value="HTH-TYPE TRANSCRIPTIONAL REGULATORY PROTEIN GABR"/>
    <property type="match status" value="1"/>
</dbReference>
<keyword evidence="4" id="KW-0238">DNA-binding</keyword>
<dbReference type="OrthoDB" id="9808770at2"/>
<dbReference type="PANTHER" id="PTHR46577">
    <property type="entry name" value="HTH-TYPE TRANSCRIPTIONAL REGULATORY PROTEIN GABR"/>
    <property type="match status" value="1"/>
</dbReference>
<dbReference type="InterPro" id="IPR015424">
    <property type="entry name" value="PyrdxlP-dep_Trfase"/>
</dbReference>
<evidence type="ECO:0000256" key="2">
    <source>
        <dbReference type="ARBA" id="ARBA00022898"/>
    </source>
</evidence>
<keyword evidence="7" id="KW-0808">Transferase</keyword>
<dbReference type="Gene3D" id="3.90.1150.10">
    <property type="entry name" value="Aspartate Aminotransferase, domain 1"/>
    <property type="match status" value="1"/>
</dbReference>
<dbReference type="SMART" id="SM00345">
    <property type="entry name" value="HTH_GNTR"/>
    <property type="match status" value="1"/>
</dbReference>
<evidence type="ECO:0000256" key="4">
    <source>
        <dbReference type="ARBA" id="ARBA00023125"/>
    </source>
</evidence>
<dbReference type="Gene3D" id="1.10.10.10">
    <property type="entry name" value="Winged helix-like DNA-binding domain superfamily/Winged helix DNA-binding domain"/>
    <property type="match status" value="1"/>
</dbReference>
<dbReference type="AlphaFoldDB" id="A0A410QGY4"/>
<dbReference type="GO" id="GO:0008483">
    <property type="term" value="F:transaminase activity"/>
    <property type="evidence" value="ECO:0007669"/>
    <property type="project" value="UniProtKB-KW"/>
</dbReference>
<evidence type="ECO:0000256" key="1">
    <source>
        <dbReference type="ARBA" id="ARBA00005384"/>
    </source>
</evidence>
<dbReference type="Pfam" id="PF00392">
    <property type="entry name" value="GntR"/>
    <property type="match status" value="1"/>
</dbReference>
<accession>A0A410QGY4</accession>
<proteinExistence type="inferred from homology"/>
<comment type="similarity">
    <text evidence="1">In the C-terminal section; belongs to the class-I pyridoxal-phosphate-dependent aminotransferase family.</text>
</comment>
<keyword evidence="8" id="KW-1185">Reference proteome</keyword>
<keyword evidence="3" id="KW-0805">Transcription regulation</keyword>
<organism evidence="7 8">
    <name type="scientific">Acidilutibacter cellobiosedens</name>
    <dbReference type="NCBI Taxonomy" id="2507161"/>
    <lineage>
        <taxon>Bacteria</taxon>
        <taxon>Bacillati</taxon>
        <taxon>Bacillota</taxon>
        <taxon>Tissierellia</taxon>
        <taxon>Tissierellales</taxon>
        <taxon>Acidilutibacteraceae</taxon>
        <taxon>Acidilutibacter</taxon>
    </lineage>
</organism>
<dbReference type="InterPro" id="IPR036388">
    <property type="entry name" value="WH-like_DNA-bd_sf"/>
</dbReference>
<dbReference type="Pfam" id="PF00155">
    <property type="entry name" value="Aminotran_1_2"/>
    <property type="match status" value="1"/>
</dbReference>
<dbReference type="InterPro" id="IPR000524">
    <property type="entry name" value="Tscrpt_reg_HTH_GntR"/>
</dbReference>
<reference evidence="8" key="1">
    <citation type="submission" date="2019-01" db="EMBL/GenBank/DDBJ databases">
        <title>Draft genomes of a novel of Sporanaerobacter strains.</title>
        <authorList>
            <person name="Ma S."/>
        </authorList>
    </citation>
    <scope>NUCLEOTIDE SEQUENCE [LARGE SCALE GENOMIC DNA]</scope>
    <source>
        <strain evidence="8">NJN-17</strain>
    </source>
</reference>
<feature type="domain" description="HTH gntR-type" evidence="6">
    <location>
        <begin position="9"/>
        <end position="77"/>
    </location>
</feature>
<keyword evidence="2" id="KW-0663">Pyridoxal phosphate</keyword>